<dbReference type="GO" id="GO:0005975">
    <property type="term" value="P:carbohydrate metabolic process"/>
    <property type="evidence" value="ECO:0007669"/>
    <property type="project" value="InterPro"/>
</dbReference>
<organism evidence="6">
    <name type="scientific">marine metagenome</name>
    <dbReference type="NCBI Taxonomy" id="408172"/>
    <lineage>
        <taxon>unclassified sequences</taxon>
        <taxon>metagenomes</taxon>
        <taxon>ecological metagenomes</taxon>
    </lineage>
</organism>
<dbReference type="SUPFAM" id="SSF53697">
    <property type="entry name" value="SIS domain"/>
    <property type="match status" value="1"/>
</dbReference>
<feature type="domain" description="CBS" evidence="4">
    <location>
        <begin position="268"/>
        <end position="319"/>
    </location>
</feature>
<dbReference type="GO" id="GO:1901135">
    <property type="term" value="P:carbohydrate derivative metabolic process"/>
    <property type="evidence" value="ECO:0007669"/>
    <property type="project" value="InterPro"/>
</dbReference>
<dbReference type="InterPro" id="IPR050986">
    <property type="entry name" value="GutQ/KpsF_isomerases"/>
</dbReference>
<dbReference type="PANTHER" id="PTHR42745:SF1">
    <property type="entry name" value="ARABINOSE 5-PHOSPHATE ISOMERASE KDSD"/>
    <property type="match status" value="1"/>
</dbReference>
<dbReference type="FunFam" id="3.40.50.10490:FF:000011">
    <property type="entry name" value="Arabinose 5-phosphate isomerase"/>
    <property type="match status" value="1"/>
</dbReference>
<dbReference type="Pfam" id="PF01380">
    <property type="entry name" value="SIS"/>
    <property type="match status" value="1"/>
</dbReference>
<accession>A0A381PEM6</accession>
<name>A0A381PEM6_9ZZZZ</name>
<reference evidence="6" key="1">
    <citation type="submission" date="2018-05" db="EMBL/GenBank/DDBJ databases">
        <authorList>
            <person name="Lanie J.A."/>
            <person name="Ng W.-L."/>
            <person name="Kazmierczak K.M."/>
            <person name="Andrzejewski T.M."/>
            <person name="Davidsen T.M."/>
            <person name="Wayne K.J."/>
            <person name="Tettelin H."/>
            <person name="Glass J.I."/>
            <person name="Rusch D."/>
            <person name="Podicherti R."/>
            <person name="Tsui H.-C.T."/>
            <person name="Winkler M.E."/>
        </authorList>
    </citation>
    <scope>NUCLEOTIDE SEQUENCE</scope>
</reference>
<dbReference type="SMART" id="SM00116">
    <property type="entry name" value="CBS"/>
    <property type="match status" value="2"/>
</dbReference>
<dbReference type="AlphaFoldDB" id="A0A381PEM6"/>
<dbReference type="InterPro" id="IPR001347">
    <property type="entry name" value="SIS_dom"/>
</dbReference>
<dbReference type="InterPro" id="IPR046342">
    <property type="entry name" value="CBS_dom_sf"/>
</dbReference>
<dbReference type="PANTHER" id="PTHR42745">
    <property type="match status" value="1"/>
</dbReference>
<feature type="domain" description="SIS" evidence="5">
    <location>
        <begin position="34"/>
        <end position="177"/>
    </location>
</feature>
<dbReference type="CDD" id="cd05014">
    <property type="entry name" value="SIS_Kpsf"/>
    <property type="match status" value="1"/>
</dbReference>
<dbReference type="EMBL" id="UINC01000960">
    <property type="protein sequence ID" value="SUZ65452.1"/>
    <property type="molecule type" value="Genomic_DNA"/>
</dbReference>
<dbReference type="InterPro" id="IPR046348">
    <property type="entry name" value="SIS_dom_sf"/>
</dbReference>
<evidence type="ECO:0008006" key="7">
    <source>
        <dbReference type="Google" id="ProtNLM"/>
    </source>
</evidence>
<evidence type="ECO:0000256" key="2">
    <source>
        <dbReference type="ARBA" id="ARBA00022737"/>
    </source>
</evidence>
<dbReference type="InterPro" id="IPR000644">
    <property type="entry name" value="CBS_dom"/>
</dbReference>
<dbReference type="InterPro" id="IPR004800">
    <property type="entry name" value="KdsD/KpsF-type"/>
</dbReference>
<dbReference type="Pfam" id="PF00571">
    <property type="entry name" value="CBS"/>
    <property type="match status" value="2"/>
</dbReference>
<proteinExistence type="inferred from homology"/>
<dbReference type="PROSITE" id="PS51464">
    <property type="entry name" value="SIS"/>
    <property type="match status" value="1"/>
</dbReference>
<gene>
    <name evidence="6" type="ORF">METZ01_LOCUS18306</name>
</gene>
<keyword evidence="3" id="KW-0129">CBS domain</keyword>
<evidence type="ECO:0000313" key="6">
    <source>
        <dbReference type="EMBL" id="SUZ65452.1"/>
    </source>
</evidence>
<evidence type="ECO:0000259" key="5">
    <source>
        <dbReference type="PROSITE" id="PS51464"/>
    </source>
</evidence>
<dbReference type="CDD" id="cd04604">
    <property type="entry name" value="CBS_pair_SIS_assoc"/>
    <property type="match status" value="1"/>
</dbReference>
<keyword evidence="2" id="KW-0677">Repeat</keyword>
<protein>
    <recommendedName>
        <fullName evidence="7">SIS domain-containing protein</fullName>
    </recommendedName>
</protein>
<dbReference type="NCBIfam" id="TIGR00393">
    <property type="entry name" value="kpsF"/>
    <property type="match status" value="1"/>
</dbReference>
<dbReference type="GO" id="GO:0097367">
    <property type="term" value="F:carbohydrate derivative binding"/>
    <property type="evidence" value="ECO:0007669"/>
    <property type="project" value="InterPro"/>
</dbReference>
<dbReference type="Gene3D" id="3.10.580.10">
    <property type="entry name" value="CBS-domain"/>
    <property type="match status" value="1"/>
</dbReference>
<dbReference type="PROSITE" id="PS51371">
    <property type="entry name" value="CBS"/>
    <property type="match status" value="2"/>
</dbReference>
<dbReference type="GO" id="GO:0016853">
    <property type="term" value="F:isomerase activity"/>
    <property type="evidence" value="ECO:0007669"/>
    <property type="project" value="InterPro"/>
</dbReference>
<evidence type="ECO:0000259" key="4">
    <source>
        <dbReference type="PROSITE" id="PS51371"/>
    </source>
</evidence>
<sequence length="319" mass="34777">MNKKSIQIAKSTIAIEIEALRLMSERLGEEFQSAVEIITASSGRVAVLGMGKSGIIAKKIAATLASTGTTAFFVHPAEAFHGDLGMIQKDDVVLMISNSGETEEIIRLFPFLKHQGNKVIAATGNNLSTLSSHSDVVLDVHVNREACDNNLAPTTSTTAALVMGDALAMALSYEKNFRLEDFARFHPGGILGKRLLTRVEDVMQTKELPLCSPDTSFKDLVHTTNKGRMGLAVVMKNKSILGLITDGDIRRALDDTENIKSIKAKNIMTPNPKTTKPNALMTEAEELMHLNKISSLIVIDDKEKLLGILQLHNIDIIYK</sequence>
<feature type="domain" description="CBS" evidence="4">
    <location>
        <begin position="203"/>
        <end position="261"/>
    </location>
</feature>
<dbReference type="PIRSF" id="PIRSF004692">
    <property type="entry name" value="KdsD_KpsF"/>
    <property type="match status" value="1"/>
</dbReference>
<evidence type="ECO:0000256" key="3">
    <source>
        <dbReference type="ARBA" id="ARBA00023122"/>
    </source>
</evidence>
<dbReference type="Gene3D" id="3.40.50.10490">
    <property type="entry name" value="Glucose-6-phosphate isomerase like protein, domain 1"/>
    <property type="match status" value="1"/>
</dbReference>
<comment type="similarity">
    <text evidence="1">Belongs to the SIS family. GutQ/KpsF subfamily.</text>
</comment>
<evidence type="ECO:0000256" key="1">
    <source>
        <dbReference type="ARBA" id="ARBA00008165"/>
    </source>
</evidence>
<dbReference type="InterPro" id="IPR035474">
    <property type="entry name" value="SIS_Kpsf"/>
</dbReference>